<reference evidence="14 15" key="1">
    <citation type="journal article" date="2017" name="PLoS Biol.">
        <title>The sea cucumber genome provides insights into morphological evolution and visceral regeneration.</title>
        <authorList>
            <person name="Zhang X."/>
            <person name="Sun L."/>
            <person name="Yuan J."/>
            <person name="Sun Y."/>
            <person name="Gao Y."/>
            <person name="Zhang L."/>
            <person name="Li S."/>
            <person name="Dai H."/>
            <person name="Hamel J.F."/>
            <person name="Liu C."/>
            <person name="Yu Y."/>
            <person name="Liu S."/>
            <person name="Lin W."/>
            <person name="Guo K."/>
            <person name="Jin S."/>
            <person name="Xu P."/>
            <person name="Storey K.B."/>
            <person name="Huan P."/>
            <person name="Zhang T."/>
            <person name="Zhou Y."/>
            <person name="Zhang J."/>
            <person name="Lin C."/>
            <person name="Li X."/>
            <person name="Xing L."/>
            <person name="Huo D."/>
            <person name="Sun M."/>
            <person name="Wang L."/>
            <person name="Mercier A."/>
            <person name="Li F."/>
            <person name="Yang H."/>
            <person name="Xiang J."/>
        </authorList>
    </citation>
    <scope>NUCLEOTIDE SEQUENCE [LARGE SCALE GENOMIC DNA]</scope>
    <source>
        <strain evidence="14">Shaxun</strain>
        <tissue evidence="14">Muscle</tissue>
    </source>
</reference>
<evidence type="ECO:0000256" key="7">
    <source>
        <dbReference type="ARBA" id="ARBA00023157"/>
    </source>
</evidence>
<evidence type="ECO:0000256" key="5">
    <source>
        <dbReference type="ARBA" id="ARBA00023040"/>
    </source>
</evidence>
<evidence type="ECO:0000256" key="6">
    <source>
        <dbReference type="ARBA" id="ARBA00023136"/>
    </source>
</evidence>
<keyword evidence="6 12" id="KW-0472">Membrane</keyword>
<organism evidence="14 15">
    <name type="scientific">Stichopus japonicus</name>
    <name type="common">Sea cucumber</name>
    <dbReference type="NCBI Taxonomy" id="307972"/>
    <lineage>
        <taxon>Eukaryota</taxon>
        <taxon>Metazoa</taxon>
        <taxon>Echinodermata</taxon>
        <taxon>Eleutherozoa</taxon>
        <taxon>Echinozoa</taxon>
        <taxon>Holothuroidea</taxon>
        <taxon>Aspidochirotacea</taxon>
        <taxon>Aspidochirotida</taxon>
        <taxon>Stichopodidae</taxon>
        <taxon>Apostichopus</taxon>
    </lineage>
</organism>
<dbReference type="PROSITE" id="PS00237">
    <property type="entry name" value="G_PROTEIN_RECEP_F1_1"/>
    <property type="match status" value="1"/>
</dbReference>
<feature type="transmembrane region" description="Helical" evidence="12">
    <location>
        <begin position="119"/>
        <end position="138"/>
    </location>
</feature>
<keyword evidence="9 10" id="KW-0807">Transducer</keyword>
<name>A0A2G8KB45_STIJA</name>
<feature type="transmembrane region" description="Helical" evidence="12">
    <location>
        <begin position="199"/>
        <end position="220"/>
    </location>
</feature>
<comment type="caution">
    <text evidence="14">The sequence shown here is derived from an EMBL/GenBank/DDBJ whole genome shotgun (WGS) entry which is preliminary data.</text>
</comment>
<evidence type="ECO:0000256" key="3">
    <source>
        <dbReference type="ARBA" id="ARBA00022692"/>
    </source>
</evidence>
<feature type="transmembrane region" description="Helical" evidence="12">
    <location>
        <begin position="342"/>
        <end position="370"/>
    </location>
</feature>
<dbReference type="Gene3D" id="1.20.1070.10">
    <property type="entry name" value="Rhodopsin 7-helix transmembrane proteins"/>
    <property type="match status" value="1"/>
</dbReference>
<dbReference type="PRINTS" id="PR00237">
    <property type="entry name" value="GPCRRHODOPSN"/>
</dbReference>
<dbReference type="Proteomes" id="UP000230750">
    <property type="component" value="Unassembled WGS sequence"/>
</dbReference>
<dbReference type="STRING" id="307972.A0A2G8KB45"/>
<keyword evidence="5 10" id="KW-0297">G-protein coupled receptor</keyword>
<evidence type="ECO:0000256" key="2">
    <source>
        <dbReference type="ARBA" id="ARBA00022475"/>
    </source>
</evidence>
<dbReference type="SUPFAM" id="SSF81321">
    <property type="entry name" value="Family A G protein-coupled receptor-like"/>
    <property type="match status" value="1"/>
</dbReference>
<dbReference type="PANTHER" id="PTHR24248">
    <property type="entry name" value="ADRENERGIC RECEPTOR-RELATED G-PROTEIN COUPLED RECEPTOR"/>
    <property type="match status" value="1"/>
</dbReference>
<dbReference type="AlphaFoldDB" id="A0A2G8KB45"/>
<evidence type="ECO:0000313" key="14">
    <source>
        <dbReference type="EMBL" id="PIK45179.1"/>
    </source>
</evidence>
<evidence type="ECO:0000259" key="13">
    <source>
        <dbReference type="PROSITE" id="PS50262"/>
    </source>
</evidence>
<keyword evidence="8 10" id="KW-0675">Receptor</keyword>
<evidence type="ECO:0000256" key="10">
    <source>
        <dbReference type="RuleBase" id="RU000688"/>
    </source>
</evidence>
<evidence type="ECO:0000313" key="15">
    <source>
        <dbReference type="Proteomes" id="UP000230750"/>
    </source>
</evidence>
<dbReference type="Pfam" id="PF00001">
    <property type="entry name" value="7tm_1"/>
    <property type="match status" value="1"/>
</dbReference>
<accession>A0A2G8KB45</accession>
<proteinExistence type="inferred from homology"/>
<keyword evidence="3 10" id="KW-0812">Transmembrane</keyword>
<dbReference type="EMBL" id="MRZV01000728">
    <property type="protein sequence ID" value="PIK45179.1"/>
    <property type="molecule type" value="Genomic_DNA"/>
</dbReference>
<gene>
    <name evidence="14" type="ORF">BSL78_17938</name>
</gene>
<dbReference type="PANTHER" id="PTHR24248:SF125">
    <property type="entry name" value="DOPAMINE D2-LIKE RECEPTOR"/>
    <property type="match status" value="1"/>
</dbReference>
<evidence type="ECO:0000256" key="9">
    <source>
        <dbReference type="ARBA" id="ARBA00023224"/>
    </source>
</evidence>
<evidence type="ECO:0000256" key="4">
    <source>
        <dbReference type="ARBA" id="ARBA00022989"/>
    </source>
</evidence>
<dbReference type="InterPro" id="IPR017452">
    <property type="entry name" value="GPCR_Rhodpsn_7TM"/>
</dbReference>
<feature type="region of interest" description="Disordered" evidence="11">
    <location>
        <begin position="264"/>
        <end position="286"/>
    </location>
</feature>
<evidence type="ECO:0000256" key="8">
    <source>
        <dbReference type="ARBA" id="ARBA00023170"/>
    </source>
</evidence>
<sequence length="420" mass="46575">MEVSRDHIININFTLSSSSESDTTTSSHSSSTSSLQLRGALIMLPFILFVVLANILTILAFLVEKRLHIFCNYFVINMAIADTLVGITAMAPSMVQFLLAFQWPFGHVSCSILMTISHMSFHVSILSVLVICADRWYAVTHPLKHRSVRSRGMALKVNSLIWLMSFVIWGPFTGIWALLDPFSQTAVSCSPVYLRFALGTFGAVVIVYWVPVSMIGVLYISVYRKILTSGGVQVSRNFEKQSKPERESPSLSRIDIVTISEASTLDSHGTKPGSSSEPQTSQGEMSLQSMIDEKKNGKERCGVLSTGCSHDLTANDIKSKQDAANHKIVKNERNSAKAQRTLTFLVVALVVTWTPYACVVLALTYCYTILQTVNCFSPIFPVISVWITWGNSLLNPIMYAAAQPLFRKTMFKLLFGQCNK</sequence>
<evidence type="ECO:0000256" key="11">
    <source>
        <dbReference type="SAM" id="MobiDB-lite"/>
    </source>
</evidence>
<evidence type="ECO:0000256" key="1">
    <source>
        <dbReference type="ARBA" id="ARBA00004651"/>
    </source>
</evidence>
<feature type="transmembrane region" description="Helical" evidence="12">
    <location>
        <begin position="74"/>
        <end position="99"/>
    </location>
</feature>
<dbReference type="GO" id="GO:0045202">
    <property type="term" value="C:synapse"/>
    <property type="evidence" value="ECO:0007669"/>
    <property type="project" value="GOC"/>
</dbReference>
<keyword evidence="4 12" id="KW-1133">Transmembrane helix</keyword>
<protein>
    <submittedName>
        <fullName evidence="14">Putative 5-hydroxytryptamine receptor 1A-alpha-like</fullName>
    </submittedName>
</protein>
<dbReference type="InterPro" id="IPR000276">
    <property type="entry name" value="GPCR_Rhodpsn"/>
</dbReference>
<comment type="similarity">
    <text evidence="10">Belongs to the G-protein coupled receptor 1 family.</text>
</comment>
<comment type="subcellular location">
    <subcellularLocation>
        <location evidence="1">Cell membrane</location>
        <topology evidence="1">Multi-pass membrane protein</topology>
    </subcellularLocation>
</comment>
<evidence type="ECO:0000256" key="12">
    <source>
        <dbReference type="SAM" id="Phobius"/>
    </source>
</evidence>
<keyword evidence="7" id="KW-1015">Disulfide bond</keyword>
<dbReference type="GO" id="GO:0001591">
    <property type="term" value="F:dopamine neurotransmitter receptor activity, coupled via Gi/Go"/>
    <property type="evidence" value="ECO:0007669"/>
    <property type="project" value="TreeGrafter"/>
</dbReference>
<feature type="transmembrane region" description="Helical" evidence="12">
    <location>
        <begin position="159"/>
        <end position="179"/>
    </location>
</feature>
<feature type="transmembrane region" description="Helical" evidence="12">
    <location>
        <begin position="382"/>
        <end position="402"/>
    </location>
</feature>
<keyword evidence="15" id="KW-1185">Reference proteome</keyword>
<dbReference type="OrthoDB" id="10071887at2759"/>
<dbReference type="PROSITE" id="PS50262">
    <property type="entry name" value="G_PROTEIN_RECEP_F1_2"/>
    <property type="match status" value="1"/>
</dbReference>
<dbReference type="GO" id="GO:0005886">
    <property type="term" value="C:plasma membrane"/>
    <property type="evidence" value="ECO:0007669"/>
    <property type="project" value="UniProtKB-SubCell"/>
</dbReference>
<feature type="domain" description="G-protein coupled receptors family 1 profile" evidence="13">
    <location>
        <begin position="53"/>
        <end position="399"/>
    </location>
</feature>
<keyword evidence="2" id="KW-1003">Cell membrane</keyword>
<dbReference type="GO" id="GO:0004930">
    <property type="term" value="F:G protein-coupled receptor activity"/>
    <property type="evidence" value="ECO:0007669"/>
    <property type="project" value="UniProtKB-KW"/>
</dbReference>
<feature type="transmembrane region" description="Helical" evidence="12">
    <location>
        <begin position="40"/>
        <end position="62"/>
    </location>
</feature>